<proteinExistence type="predicted"/>
<dbReference type="RefSeq" id="WP_234949794.1">
    <property type="nucleotide sequence ID" value="NZ_FNNG01000001.1"/>
</dbReference>
<feature type="chain" id="PRO_5011759374" evidence="1">
    <location>
        <begin position="25"/>
        <end position="429"/>
    </location>
</feature>
<dbReference type="AlphaFoldDB" id="A0A1H2QBK8"/>
<dbReference type="InterPro" id="IPR012854">
    <property type="entry name" value="Cu_amine_oxidase-like_N"/>
</dbReference>
<protein>
    <submittedName>
        <fullName evidence="3">Copper amine oxidase N-terminal domain-containing protein</fullName>
    </submittedName>
</protein>
<dbReference type="Proteomes" id="UP000198828">
    <property type="component" value="Unassembled WGS sequence"/>
</dbReference>
<evidence type="ECO:0000256" key="1">
    <source>
        <dbReference type="SAM" id="SignalP"/>
    </source>
</evidence>
<evidence type="ECO:0000313" key="3">
    <source>
        <dbReference type="EMBL" id="SDW04475.1"/>
    </source>
</evidence>
<keyword evidence="1" id="KW-0732">Signal</keyword>
<organism evidence="3 4">
    <name type="scientific">Tepidimicrobium xylanilyticum</name>
    <dbReference type="NCBI Taxonomy" id="1123352"/>
    <lineage>
        <taxon>Bacteria</taxon>
        <taxon>Bacillati</taxon>
        <taxon>Bacillota</taxon>
        <taxon>Tissierellia</taxon>
        <taxon>Tissierellales</taxon>
        <taxon>Tepidimicrobiaceae</taxon>
        <taxon>Tepidimicrobium</taxon>
    </lineage>
</organism>
<dbReference type="InterPro" id="IPR036582">
    <property type="entry name" value="Mao_N_sf"/>
</dbReference>
<dbReference type="EMBL" id="FNNG01000001">
    <property type="protein sequence ID" value="SDW04475.1"/>
    <property type="molecule type" value="Genomic_DNA"/>
</dbReference>
<dbReference type="SUPFAM" id="SSF55383">
    <property type="entry name" value="Copper amine oxidase, domain N"/>
    <property type="match status" value="1"/>
</dbReference>
<sequence length="429" mass="50490">MKKANLYLIFILMCIMIFTIPAQAESNIINVIVDGIALDIVTVLKHNRVLVPIDSISECLDLAVEFNEKDMVVNVIKDNVNIEFILNSNKVKLNEKELELDVETFMKEEEIFVPVRFLAESIGKTVQWDDKNHNIIIGVFSKKAKIEDTFLYFNEEYGYTLSFPNSWENETIIETKDGILYVYDKKSVEKFIEDGHESFDPVFEIRCSDYSTVAELPYKGNYVLYYSDGKYIEALFGRDFQFCPETLDSYTKIYNEVQKVLGSFNKIDDDNDFVEDDKNNYKREIRVLNDILDNYVPENIFIEREIFTYKVPVQNTSFLFLRNMRNEEEISIKIEAEFDKNGKLIRYHIKNYWYDLEENPISQTKALELAKDFVKRYVDEEIELIKISDLYPSLYEEDKHETYGDKDGNYIVVVDLIHGFVEYFSLVHD</sequence>
<accession>A0A1H2QBK8</accession>
<dbReference type="Gene3D" id="3.30.457.10">
    <property type="entry name" value="Copper amine oxidase-like, N-terminal domain"/>
    <property type="match status" value="1"/>
</dbReference>
<keyword evidence="4" id="KW-1185">Reference proteome</keyword>
<name>A0A1H2QBK8_9FIRM</name>
<evidence type="ECO:0000313" key="4">
    <source>
        <dbReference type="Proteomes" id="UP000198828"/>
    </source>
</evidence>
<evidence type="ECO:0000259" key="2">
    <source>
        <dbReference type="Pfam" id="PF07833"/>
    </source>
</evidence>
<dbReference type="Pfam" id="PF07833">
    <property type="entry name" value="Cu_amine_oxidN1"/>
    <property type="match status" value="1"/>
</dbReference>
<gene>
    <name evidence="3" type="ORF">SAMN05660923_00106</name>
</gene>
<feature type="signal peptide" evidence="1">
    <location>
        <begin position="1"/>
        <end position="24"/>
    </location>
</feature>
<reference evidence="3 4" key="1">
    <citation type="submission" date="2016-10" db="EMBL/GenBank/DDBJ databases">
        <authorList>
            <person name="de Groot N.N."/>
        </authorList>
    </citation>
    <scope>NUCLEOTIDE SEQUENCE [LARGE SCALE GENOMIC DNA]</scope>
    <source>
        <strain evidence="3 4">DSM 23310</strain>
    </source>
</reference>
<feature type="domain" description="Copper amine oxidase-like N-terminal" evidence="2">
    <location>
        <begin position="34"/>
        <end position="137"/>
    </location>
</feature>